<keyword evidence="8" id="KW-1185">Reference proteome</keyword>
<dbReference type="Proteomes" id="UP001595579">
    <property type="component" value="Unassembled WGS sequence"/>
</dbReference>
<dbReference type="PANTHER" id="PTHR43537">
    <property type="entry name" value="TRANSCRIPTIONAL REGULATOR, GNTR FAMILY"/>
    <property type="match status" value="1"/>
</dbReference>
<dbReference type="CDD" id="cd07377">
    <property type="entry name" value="WHTH_GntR"/>
    <property type="match status" value="1"/>
</dbReference>
<dbReference type="EMBL" id="JBHRUG010000037">
    <property type="protein sequence ID" value="MFC3285727.1"/>
    <property type="molecule type" value="Genomic_DNA"/>
</dbReference>
<keyword evidence="4" id="KW-0175">Coiled coil</keyword>
<dbReference type="SMART" id="SM00895">
    <property type="entry name" value="FCD"/>
    <property type="match status" value="1"/>
</dbReference>
<feature type="coiled-coil region" evidence="4">
    <location>
        <begin position="123"/>
        <end position="150"/>
    </location>
</feature>
<dbReference type="InterPro" id="IPR011711">
    <property type="entry name" value="GntR_C"/>
</dbReference>
<feature type="domain" description="HTH gntR-type" evidence="6">
    <location>
        <begin position="31"/>
        <end position="98"/>
    </location>
</feature>
<evidence type="ECO:0000256" key="5">
    <source>
        <dbReference type="SAM" id="MobiDB-lite"/>
    </source>
</evidence>
<keyword evidence="1" id="KW-0805">Transcription regulation</keyword>
<dbReference type="InterPro" id="IPR000524">
    <property type="entry name" value="Tscrpt_reg_HTH_GntR"/>
</dbReference>
<comment type="caution">
    <text evidence="7">The sequence shown here is derived from an EMBL/GenBank/DDBJ whole genome shotgun (WGS) entry which is preliminary data.</text>
</comment>
<protein>
    <submittedName>
        <fullName evidence="7">GntR family transcriptional regulator</fullName>
    </submittedName>
</protein>
<evidence type="ECO:0000256" key="3">
    <source>
        <dbReference type="ARBA" id="ARBA00023163"/>
    </source>
</evidence>
<dbReference type="InterPro" id="IPR036390">
    <property type="entry name" value="WH_DNA-bd_sf"/>
</dbReference>
<evidence type="ECO:0000256" key="2">
    <source>
        <dbReference type="ARBA" id="ARBA00023125"/>
    </source>
</evidence>
<dbReference type="SUPFAM" id="SSF46785">
    <property type="entry name" value="Winged helix' DNA-binding domain"/>
    <property type="match status" value="1"/>
</dbReference>
<evidence type="ECO:0000313" key="8">
    <source>
        <dbReference type="Proteomes" id="UP001595579"/>
    </source>
</evidence>
<keyword evidence="2" id="KW-0238">DNA-binding</keyword>
<dbReference type="PROSITE" id="PS50949">
    <property type="entry name" value="HTH_GNTR"/>
    <property type="match status" value="1"/>
</dbReference>
<dbReference type="Pfam" id="PF07729">
    <property type="entry name" value="FCD"/>
    <property type="match status" value="1"/>
</dbReference>
<gene>
    <name evidence="7" type="ORF">ACFOEV_19180</name>
</gene>
<dbReference type="PANTHER" id="PTHR43537:SF50">
    <property type="entry name" value="TRANSCRIPTIONAL REGULATORY PROTEIN"/>
    <property type="match status" value="1"/>
</dbReference>
<dbReference type="SMART" id="SM00345">
    <property type="entry name" value="HTH_GNTR"/>
    <property type="match status" value="1"/>
</dbReference>
<name>A0ABV7LT61_9GAMM</name>
<dbReference type="InterPro" id="IPR008920">
    <property type="entry name" value="TF_FadR/GntR_C"/>
</dbReference>
<dbReference type="InterPro" id="IPR036388">
    <property type="entry name" value="WH-like_DNA-bd_sf"/>
</dbReference>
<organism evidence="7 8">
    <name type="scientific">Litchfieldella rifensis</name>
    <dbReference type="NCBI Taxonomy" id="762643"/>
    <lineage>
        <taxon>Bacteria</taxon>
        <taxon>Pseudomonadati</taxon>
        <taxon>Pseudomonadota</taxon>
        <taxon>Gammaproteobacteria</taxon>
        <taxon>Oceanospirillales</taxon>
        <taxon>Halomonadaceae</taxon>
        <taxon>Litchfieldella</taxon>
    </lineage>
</organism>
<evidence type="ECO:0000256" key="4">
    <source>
        <dbReference type="SAM" id="Coils"/>
    </source>
</evidence>
<dbReference type="Gene3D" id="1.10.10.10">
    <property type="entry name" value="Winged helix-like DNA-binding domain superfamily/Winged helix DNA-binding domain"/>
    <property type="match status" value="1"/>
</dbReference>
<reference evidence="8" key="1">
    <citation type="journal article" date="2019" name="Int. J. Syst. Evol. Microbiol.">
        <title>The Global Catalogue of Microorganisms (GCM) 10K type strain sequencing project: providing services to taxonomists for standard genome sequencing and annotation.</title>
        <authorList>
            <consortium name="The Broad Institute Genomics Platform"/>
            <consortium name="The Broad Institute Genome Sequencing Center for Infectious Disease"/>
            <person name="Wu L."/>
            <person name="Ma J."/>
        </authorList>
    </citation>
    <scope>NUCLEOTIDE SEQUENCE [LARGE SCALE GENOMIC DNA]</scope>
    <source>
        <strain evidence="8">CECT 7698</strain>
    </source>
</reference>
<evidence type="ECO:0000313" key="7">
    <source>
        <dbReference type="EMBL" id="MFC3285727.1"/>
    </source>
</evidence>
<sequence length="240" mass="26997">MTTHKASASDPQRRDGEVPATPPAKRRIVTPSLAEEAYQALHHLIVRGRLRPGERLIEPELCDELGISRTPLREALKMLAAEGLVTLRRNRNAAVALIDARELEHLFEVEAGLESLAVGLAASRMTNTELKRLEAMQERLERLLDKGDRDAYFELNQRIHAHLVAGAKNPVLEETHRRLLGRLERARYLALDRIGRWQESTEEHRAILDALKARDGERASRLLAAHVQHTGEVIAALNAR</sequence>
<accession>A0ABV7LT61</accession>
<evidence type="ECO:0000259" key="6">
    <source>
        <dbReference type="PROSITE" id="PS50949"/>
    </source>
</evidence>
<feature type="compositionally biased region" description="Polar residues" evidence="5">
    <location>
        <begin position="1"/>
        <end position="10"/>
    </location>
</feature>
<feature type="region of interest" description="Disordered" evidence="5">
    <location>
        <begin position="1"/>
        <end position="26"/>
    </location>
</feature>
<dbReference type="Pfam" id="PF00392">
    <property type="entry name" value="GntR"/>
    <property type="match status" value="1"/>
</dbReference>
<keyword evidence="3" id="KW-0804">Transcription</keyword>
<dbReference type="SUPFAM" id="SSF48008">
    <property type="entry name" value="GntR ligand-binding domain-like"/>
    <property type="match status" value="1"/>
</dbReference>
<evidence type="ECO:0000256" key="1">
    <source>
        <dbReference type="ARBA" id="ARBA00023015"/>
    </source>
</evidence>
<dbReference type="Gene3D" id="1.20.120.530">
    <property type="entry name" value="GntR ligand-binding domain-like"/>
    <property type="match status" value="1"/>
</dbReference>
<dbReference type="PRINTS" id="PR00035">
    <property type="entry name" value="HTHGNTR"/>
</dbReference>
<proteinExistence type="predicted"/>
<dbReference type="RefSeq" id="WP_386776502.1">
    <property type="nucleotide sequence ID" value="NZ_JBHRUG010000037.1"/>
</dbReference>